<dbReference type="AlphaFoldDB" id="A0A956SGN7"/>
<dbReference type="Pfam" id="PF03795">
    <property type="entry name" value="YCII"/>
    <property type="match status" value="1"/>
</dbReference>
<feature type="domain" description="YCII-related" evidence="2">
    <location>
        <begin position="19"/>
        <end position="112"/>
    </location>
</feature>
<dbReference type="PANTHER" id="PTHR35174">
    <property type="entry name" value="BLL7171 PROTEIN-RELATED"/>
    <property type="match status" value="1"/>
</dbReference>
<dbReference type="EMBL" id="JAGQHS010000352">
    <property type="protein sequence ID" value="MCA9759456.1"/>
    <property type="molecule type" value="Genomic_DNA"/>
</dbReference>
<dbReference type="Proteomes" id="UP000739538">
    <property type="component" value="Unassembled WGS sequence"/>
</dbReference>
<proteinExistence type="inferred from homology"/>
<evidence type="ECO:0000259" key="2">
    <source>
        <dbReference type="Pfam" id="PF03795"/>
    </source>
</evidence>
<reference evidence="3" key="2">
    <citation type="journal article" date="2021" name="Microbiome">
        <title>Successional dynamics and alternative stable states in a saline activated sludge microbial community over 9 years.</title>
        <authorList>
            <person name="Wang Y."/>
            <person name="Ye J."/>
            <person name="Ju F."/>
            <person name="Liu L."/>
            <person name="Boyd J.A."/>
            <person name="Deng Y."/>
            <person name="Parks D.H."/>
            <person name="Jiang X."/>
            <person name="Yin X."/>
            <person name="Woodcroft B.J."/>
            <person name="Tyson G.W."/>
            <person name="Hugenholtz P."/>
            <person name="Polz M.F."/>
            <person name="Zhang T."/>
        </authorList>
    </citation>
    <scope>NUCLEOTIDE SEQUENCE</scope>
    <source>
        <strain evidence="3">HKST-UBA02</strain>
    </source>
</reference>
<comment type="similarity">
    <text evidence="1">Belongs to the YciI family.</text>
</comment>
<sequence length="115" mass="12396">MKQFMFLYKGGNPDWATTASAEEREAVMAKWGSWLEALGAQGKLVAGGSPLAYEGKTLTKDGVVTDISASEVKELVSGYSIVKSESYAEAVEIARGCPIFLHEGAHLEVREVVIM</sequence>
<evidence type="ECO:0000313" key="4">
    <source>
        <dbReference type="Proteomes" id="UP000739538"/>
    </source>
</evidence>
<accession>A0A956SGN7</accession>
<dbReference type="InterPro" id="IPR011008">
    <property type="entry name" value="Dimeric_a/b-barrel"/>
</dbReference>
<evidence type="ECO:0000313" key="3">
    <source>
        <dbReference type="EMBL" id="MCA9759456.1"/>
    </source>
</evidence>
<protein>
    <recommendedName>
        <fullName evidence="2">YCII-related domain-containing protein</fullName>
    </recommendedName>
</protein>
<gene>
    <name evidence="3" type="ORF">KDA27_26920</name>
</gene>
<evidence type="ECO:0000256" key="1">
    <source>
        <dbReference type="ARBA" id="ARBA00007689"/>
    </source>
</evidence>
<comment type="caution">
    <text evidence="3">The sequence shown here is derived from an EMBL/GenBank/DDBJ whole genome shotgun (WGS) entry which is preliminary data.</text>
</comment>
<name>A0A956SGN7_UNCEI</name>
<dbReference type="SUPFAM" id="SSF54909">
    <property type="entry name" value="Dimeric alpha+beta barrel"/>
    <property type="match status" value="1"/>
</dbReference>
<reference evidence="3" key="1">
    <citation type="submission" date="2020-04" db="EMBL/GenBank/DDBJ databases">
        <authorList>
            <person name="Zhang T."/>
        </authorList>
    </citation>
    <scope>NUCLEOTIDE SEQUENCE</scope>
    <source>
        <strain evidence="3">HKST-UBA02</strain>
    </source>
</reference>
<dbReference type="InterPro" id="IPR005545">
    <property type="entry name" value="YCII"/>
</dbReference>
<dbReference type="Gene3D" id="3.30.70.1060">
    <property type="entry name" value="Dimeric alpha+beta barrel"/>
    <property type="match status" value="1"/>
</dbReference>
<organism evidence="3 4">
    <name type="scientific">Eiseniibacteriota bacterium</name>
    <dbReference type="NCBI Taxonomy" id="2212470"/>
    <lineage>
        <taxon>Bacteria</taxon>
        <taxon>Candidatus Eiseniibacteriota</taxon>
    </lineage>
</organism>
<dbReference type="PANTHER" id="PTHR35174:SF1">
    <property type="entry name" value="BLL0086 PROTEIN"/>
    <property type="match status" value="1"/>
</dbReference>